<keyword evidence="3 6" id="KW-0812">Transmembrane</keyword>
<keyword evidence="4 6" id="KW-1133">Transmembrane helix</keyword>
<dbReference type="EMBL" id="AP028907">
    <property type="protein sequence ID" value="BES81112.1"/>
    <property type="molecule type" value="Genomic_DNA"/>
</dbReference>
<comment type="subcellular location">
    <subcellularLocation>
        <location evidence="1">Cell membrane</location>
        <topology evidence="1">Multi-pass membrane protein</topology>
    </subcellularLocation>
</comment>
<evidence type="ECO:0000256" key="6">
    <source>
        <dbReference type="SAM" id="Phobius"/>
    </source>
</evidence>
<evidence type="ECO:0000313" key="7">
    <source>
        <dbReference type="EMBL" id="BES81112.1"/>
    </source>
</evidence>
<dbReference type="CDD" id="cd06581">
    <property type="entry name" value="TM_PBP1_LivM_like"/>
    <property type="match status" value="1"/>
</dbReference>
<evidence type="ECO:0000256" key="1">
    <source>
        <dbReference type="ARBA" id="ARBA00004651"/>
    </source>
</evidence>
<feature type="transmembrane region" description="Helical" evidence="6">
    <location>
        <begin position="226"/>
        <end position="245"/>
    </location>
</feature>
<feature type="transmembrane region" description="Helical" evidence="6">
    <location>
        <begin position="301"/>
        <end position="324"/>
    </location>
</feature>
<feature type="transmembrane region" description="Helical" evidence="6">
    <location>
        <begin position="265"/>
        <end position="289"/>
    </location>
</feature>
<keyword evidence="5 6" id="KW-0472">Membrane</keyword>
<dbReference type="PANTHER" id="PTHR30482">
    <property type="entry name" value="HIGH-AFFINITY BRANCHED-CHAIN AMINO ACID TRANSPORT SYSTEM PERMEASE"/>
    <property type="match status" value="1"/>
</dbReference>
<feature type="transmembrane region" description="Helical" evidence="6">
    <location>
        <begin position="71"/>
        <end position="94"/>
    </location>
</feature>
<gene>
    <name evidence="7" type="ORF">PABY_06790</name>
</gene>
<keyword evidence="2" id="KW-1003">Cell membrane</keyword>
<accession>A0ABM8IYD1</accession>
<dbReference type="InterPro" id="IPR043428">
    <property type="entry name" value="LivM-like"/>
</dbReference>
<keyword evidence="8" id="KW-1185">Reference proteome</keyword>
<dbReference type="Pfam" id="PF02653">
    <property type="entry name" value="BPD_transp_2"/>
    <property type="match status" value="1"/>
</dbReference>
<feature type="transmembrane region" description="Helical" evidence="6">
    <location>
        <begin position="44"/>
        <end position="64"/>
    </location>
</feature>
<reference evidence="7 8" key="1">
    <citation type="submission" date="2023-09" db="EMBL/GenBank/DDBJ databases">
        <title>Pyrofollis japonicus gen. nov. sp. nov., a novel member of the family Pyrodictiaceae isolated from the Iheya North hydrothermal field.</title>
        <authorList>
            <person name="Miyazaki U."/>
            <person name="Sanari M."/>
            <person name="Tame A."/>
            <person name="Kitajima M."/>
            <person name="Okamoto A."/>
            <person name="Sawayama S."/>
            <person name="Miyazaki J."/>
            <person name="Takai K."/>
            <person name="Nakagawa S."/>
        </authorList>
    </citation>
    <scope>NUCLEOTIDE SEQUENCE [LARGE SCALE GENOMIC DNA]</scope>
    <source>
        <strain evidence="7 8">AV2</strain>
    </source>
</reference>
<proteinExistence type="predicted"/>
<feature type="transmembrane region" description="Helical" evidence="6">
    <location>
        <begin position="100"/>
        <end position="121"/>
    </location>
</feature>
<dbReference type="InterPro" id="IPR001851">
    <property type="entry name" value="ABC_transp_permease"/>
</dbReference>
<feature type="transmembrane region" description="Helical" evidence="6">
    <location>
        <begin position="176"/>
        <end position="196"/>
    </location>
</feature>
<evidence type="ECO:0000313" key="8">
    <source>
        <dbReference type="Proteomes" id="UP001341135"/>
    </source>
</evidence>
<name>A0ABM8IYD1_9CREN</name>
<dbReference type="Proteomes" id="UP001341135">
    <property type="component" value="Chromosome"/>
</dbReference>
<evidence type="ECO:0000256" key="2">
    <source>
        <dbReference type="ARBA" id="ARBA00022475"/>
    </source>
</evidence>
<protein>
    <submittedName>
        <fullName evidence="7">Branched-chain amino acid ABC transporter permease</fullName>
    </submittedName>
</protein>
<organism evidence="7 8">
    <name type="scientific">Pyrodictium abyssi</name>
    <dbReference type="NCBI Taxonomy" id="54256"/>
    <lineage>
        <taxon>Archaea</taxon>
        <taxon>Thermoproteota</taxon>
        <taxon>Thermoprotei</taxon>
        <taxon>Desulfurococcales</taxon>
        <taxon>Pyrodictiaceae</taxon>
        <taxon>Pyrodictium</taxon>
    </lineage>
</organism>
<evidence type="ECO:0000256" key="3">
    <source>
        <dbReference type="ARBA" id="ARBA00022692"/>
    </source>
</evidence>
<sequence length="343" mass="37588">MMEARAVLHALRGLRGYTRSPYVWAASLLLVASPIVFMKLGLPFYANMVFLALMYGIAAMAWNLMQGYTGLFSLGHAVFFGVGAYTTMILAKYYGVTPWLGIWAAGVLAAAVGFLLGFPLFRLRSHWFTLATIAVAEIFKLLFAHWGYVGGSAGLQMPIVGPDEQLYYLQYPGPYIYVYVALLVLLVELVVLYAVVNSKIGLYLQTIREDELVAQTLGVDTFRYKMIAMVVSGFFTGLAGALYAVRFRFVDPFAVFDLITISTYIAVAGIVGGIYTFIGPLVGAFIFVPAAEYVRATIVQAFPRVFGLHVVIVGVILLVISLFVPEGVVGYLQRRAGTVRSRG</sequence>
<evidence type="ECO:0000256" key="5">
    <source>
        <dbReference type="ARBA" id="ARBA00023136"/>
    </source>
</evidence>
<evidence type="ECO:0000256" key="4">
    <source>
        <dbReference type="ARBA" id="ARBA00022989"/>
    </source>
</evidence>
<dbReference type="PANTHER" id="PTHR30482:SF10">
    <property type="entry name" value="HIGH-AFFINITY BRANCHED-CHAIN AMINO ACID TRANSPORT PROTEIN BRAE"/>
    <property type="match status" value="1"/>
</dbReference>
<feature type="transmembrane region" description="Helical" evidence="6">
    <location>
        <begin position="21"/>
        <end position="38"/>
    </location>
</feature>